<sequence length="1867" mass="208819">MPSDTAEESNTESRIAILSVDQNLDVFSDNIILPTQIAPELSTDVRLPQSPTIPPIDIIPELQVSKQLSAHMSIQNSLTNISQNTLLEQSRVDTTLKADESSYKTTQNSASPIIKNFTLEEKDRIEPERLSLLTNLEVSVDLNNIPKVISTPDSSLDIGPDSQDLPLNLKRQLNIENSLTSNTNLNQPKKRLGRPRKILKTTNDKLEDIGDIPLAAGLNNNLKQFFSETTLKASKDSSYNSESLEYSSGYNTKSYKNSKKLSQETPVVKKKRGRPRKSDTLSISKTSPKSIKIKFKNRTTPASSSINSPLTDSPLTSLSESDFTRSIEHTPSTRSISKCSGLNSDSSSLLSKKSINKALPDHDLIFANGSYADNENLETSLMPVKRGRGRPRKITSLDNNLESITKTKVYLESTPAKSTSISLKIFSKSNSNQKTYYSKIKSEKKLLEKSMSSTTPVLSTAASKNITLSDKSKTLVTTSNSTSQNPELTSNKITPSIKRPVGRPRKTPLPLNQNNKLHPKSLAEFFNDSDKATEPKRPIDGDLQDLLHENPQTNNISDEPVDDVHLTSQDIIESSFSGDCLDAKINTNKLFNYSKDSTDSSEKLSKPSNLAQYVSIHNSPKDIDINKDSLLPGNTETDHLATENAYISNLHIKNDLAGTDDSIVKKKRPVGRPRKSENQISSLDRGIDFSKSIFDKRTLRKVRKTANSALSYSSDASENVLDKERGNSYKDSLKEADEITSIIKTKKKNGGKSIDLQSLYTLEAKNNFNSSNTRISEDLEYFTGIKRDNIQHYSSTNSIKKTQTTLSKSFLSVNDNDTTSQDKPLGITESKTNQFIKIGRLNKYNLGEPDINLTNILDSNKTRAHKHTSLSNEIIKFSLDSNQKSDSSDTSVVVDLSGDSDSDYHQLTNYKKNHTYRNLAKKPLRGRKKRIAPVSQRITQTTNIVSSDSLPDLTFKTLDNRVINTKYLHEFEAHNVLPPLDLRMHRYIGASYIHIPKYNRCVYGDVPLMRVASSDTSWQTMNSVCSFLSNSNIEENNTKYQHDSQCAIAQFFDWVALKPKLIELFYQKDNEVLKINILHGKEKDGNISCDPQKILNQTKINPQILNATPFSIISNSFHNLGQLEHTVDGSKTQIANAGINIMTLDWAPQTINEISFLAVGGIKKNTGNHYSLNDSYIKSDEMPSNNIIQIWEHNSTNKALKCKLFICHNRGPVWQLSWCPLRPADNMEDYVFFKNTLDFTNNPHTKKHKKLGRPSLISKLPNVPKSDSDVSSLDIDEFDVYDSKKYRHIGILAAVFGDGSAGIFSVPRPDSIIPESTETEENSKTQSSNPPAGITLPKLILDIRLPGSSVNKLTWVGCDRVMVCGNDGTIAIWSVSDAIDAKIRRITNKNNQKPTESPKSLEASSNNSDELDINLMPVVSFQSNNFFAVSADVFPPNISSIISTEQKSILINNKSREQIEASKSQVKGIVAHLPLKNLVFSIGGHTSSLTIDSLSTLTVNSMMVSKSNFWRSPLIWSSNGLVYLFNDSDWVIKGVSTANSTFIRNLYNMIGRELIQVKKLQSLKVDDHYNKNLKSLFLESEEIIHEPNEVESYISNLESLQYDNISHQQKSENATKLYRKKKNSSSAFMESGKVSIEYIREIFKDLKNVPYSLLNLIDIMNEHTIDTFNKKNAEINANLPTSSLNKSSSKIFKEVPWGKDDLTLDQLDPETAKMLALVKRDYFYQEKPLIGESLVDFNNHTNQPGVIYHSSHIWALAKSPVHRVVASVSSDGGLFLLNLPIEGIRSSLKKDFYAQVFCRLKYNPEDKIFEFSEEKSILKQNHNKRDLRPAQHPLSGIQTVAWHPSMGHSAYLAIGTAAGILRVDKVD</sequence>
<feature type="region of interest" description="Disordered" evidence="4">
    <location>
        <begin position="1309"/>
        <end position="1333"/>
    </location>
</feature>
<dbReference type="Pfam" id="PF02178">
    <property type="entry name" value="AT_hook"/>
    <property type="match status" value="4"/>
</dbReference>
<dbReference type="EMBL" id="MBFR01000325">
    <property type="protein sequence ID" value="PVU89288.1"/>
    <property type="molecule type" value="Genomic_DNA"/>
</dbReference>
<evidence type="ECO:0000256" key="4">
    <source>
        <dbReference type="SAM" id="MobiDB-lite"/>
    </source>
</evidence>
<dbReference type="InterPro" id="IPR017956">
    <property type="entry name" value="AT_hook_DNA-bd_motif"/>
</dbReference>
<feature type="compositionally biased region" description="Low complexity" evidence="4">
    <location>
        <begin position="308"/>
        <end position="321"/>
    </location>
</feature>
<feature type="compositionally biased region" description="Polar residues" evidence="4">
    <location>
        <begin position="298"/>
        <end position="307"/>
    </location>
</feature>
<dbReference type="GO" id="GO:0005634">
    <property type="term" value="C:nucleus"/>
    <property type="evidence" value="ECO:0007669"/>
    <property type="project" value="UniProtKB-SubCell"/>
</dbReference>
<proteinExistence type="predicted"/>
<dbReference type="InterPro" id="IPR036322">
    <property type="entry name" value="WD40_repeat_dom_sf"/>
</dbReference>
<comment type="subcellular location">
    <subcellularLocation>
        <location evidence="1">Nucleus</location>
    </subcellularLocation>
</comment>
<dbReference type="GO" id="GO:0003677">
    <property type="term" value="F:DNA binding"/>
    <property type="evidence" value="ECO:0007669"/>
    <property type="project" value="InterPro"/>
</dbReference>
<feature type="region of interest" description="Disordered" evidence="4">
    <location>
        <begin position="474"/>
        <end position="561"/>
    </location>
</feature>
<dbReference type="GO" id="GO:0000127">
    <property type="term" value="C:transcription factor TFIIIC complex"/>
    <property type="evidence" value="ECO:0007669"/>
    <property type="project" value="TreeGrafter"/>
</dbReference>
<dbReference type="OrthoDB" id="4703at2759"/>
<keyword evidence="3" id="KW-0539">Nucleus</keyword>
<dbReference type="Proteomes" id="UP000245383">
    <property type="component" value="Unassembled WGS sequence"/>
</dbReference>
<keyword evidence="6" id="KW-1185">Reference proteome</keyword>
<feature type="compositionally biased region" description="Polar residues" evidence="4">
    <location>
        <begin position="474"/>
        <end position="494"/>
    </location>
</feature>
<organism evidence="5 6">
    <name type="scientific">Smittium simulii</name>
    <dbReference type="NCBI Taxonomy" id="133385"/>
    <lineage>
        <taxon>Eukaryota</taxon>
        <taxon>Fungi</taxon>
        <taxon>Fungi incertae sedis</taxon>
        <taxon>Zoopagomycota</taxon>
        <taxon>Kickxellomycotina</taxon>
        <taxon>Harpellomycetes</taxon>
        <taxon>Harpellales</taxon>
        <taxon>Legeriomycetaceae</taxon>
        <taxon>Smittium</taxon>
    </lineage>
</organism>
<gene>
    <name evidence="5" type="ORF">BB561_005442</name>
</gene>
<dbReference type="PRINTS" id="PR00929">
    <property type="entry name" value="ATHOOK"/>
</dbReference>
<feature type="compositionally biased region" description="Basic and acidic residues" evidence="4">
    <location>
        <begin position="528"/>
        <end position="548"/>
    </location>
</feature>
<evidence type="ECO:0000256" key="2">
    <source>
        <dbReference type="ARBA" id="ARBA00023163"/>
    </source>
</evidence>
<dbReference type="PANTHER" id="PTHR15052">
    <property type="entry name" value="RNA POLYMERASE III TRANSCRIPTION INITIATION FACTOR COMPLEX SUBUNIT"/>
    <property type="match status" value="1"/>
</dbReference>
<name>A0A2T9YAB4_9FUNG</name>
<feature type="region of interest" description="Disordered" evidence="4">
    <location>
        <begin position="237"/>
        <end position="342"/>
    </location>
</feature>
<reference evidence="5 6" key="1">
    <citation type="journal article" date="2018" name="MBio">
        <title>Comparative Genomics Reveals the Core Gene Toolbox for the Fungus-Insect Symbiosis.</title>
        <authorList>
            <person name="Wang Y."/>
            <person name="Stata M."/>
            <person name="Wang W."/>
            <person name="Stajich J.E."/>
            <person name="White M.M."/>
            <person name="Moncalvo J.M."/>
        </authorList>
    </citation>
    <scope>NUCLEOTIDE SEQUENCE [LARGE SCALE GENOMIC DNA]</scope>
    <source>
        <strain evidence="5 6">SWE-8-4</strain>
    </source>
</reference>
<comment type="caution">
    <text evidence="5">The sequence shown here is derived from an EMBL/GenBank/DDBJ whole genome shotgun (WGS) entry which is preliminary data.</text>
</comment>
<dbReference type="InterPro" id="IPR001680">
    <property type="entry name" value="WD40_rpt"/>
</dbReference>
<evidence type="ECO:0000313" key="5">
    <source>
        <dbReference type="EMBL" id="PVU89288.1"/>
    </source>
</evidence>
<dbReference type="PANTHER" id="PTHR15052:SF2">
    <property type="entry name" value="GENERAL TRANSCRIPTION FACTOR 3C POLYPEPTIDE 2"/>
    <property type="match status" value="1"/>
</dbReference>
<dbReference type="SUPFAM" id="SSF50978">
    <property type="entry name" value="WD40 repeat-like"/>
    <property type="match status" value="1"/>
</dbReference>
<dbReference type="STRING" id="133385.A0A2T9YAB4"/>
<keyword evidence="2" id="KW-0804">Transcription</keyword>
<dbReference type="SMART" id="SM00384">
    <property type="entry name" value="AT_hook"/>
    <property type="match status" value="6"/>
</dbReference>
<dbReference type="SMART" id="SM00320">
    <property type="entry name" value="WD40"/>
    <property type="match status" value="2"/>
</dbReference>
<accession>A0A2T9YAB4</accession>
<evidence type="ECO:0000256" key="3">
    <source>
        <dbReference type="ARBA" id="ARBA00023242"/>
    </source>
</evidence>
<dbReference type="GO" id="GO:0006383">
    <property type="term" value="P:transcription by RNA polymerase III"/>
    <property type="evidence" value="ECO:0007669"/>
    <property type="project" value="TreeGrafter"/>
</dbReference>
<protein>
    <submittedName>
        <fullName evidence="5">Uncharacterized protein</fullName>
    </submittedName>
</protein>
<evidence type="ECO:0000313" key="6">
    <source>
        <dbReference type="Proteomes" id="UP000245383"/>
    </source>
</evidence>
<evidence type="ECO:0000256" key="1">
    <source>
        <dbReference type="ARBA" id="ARBA00004123"/>
    </source>
</evidence>
<feature type="compositionally biased region" description="Low complexity" evidence="4">
    <location>
        <begin position="237"/>
        <end position="251"/>
    </location>
</feature>
<dbReference type="InterPro" id="IPR052416">
    <property type="entry name" value="GTF3C_component"/>
</dbReference>